<evidence type="ECO:0000313" key="1">
    <source>
        <dbReference type="EMBL" id="ODM08668.1"/>
    </source>
</evidence>
<comment type="caution">
    <text evidence="1">The sequence shown here is derived from an EMBL/GenBank/DDBJ whole genome shotgun (WGS) entry which is preliminary data.</text>
</comment>
<evidence type="ECO:0000313" key="3">
    <source>
        <dbReference type="EMBL" id="ODR50762.1"/>
    </source>
</evidence>
<evidence type="ECO:0000313" key="5">
    <source>
        <dbReference type="Proteomes" id="UP000094271"/>
    </source>
</evidence>
<keyword evidence="6" id="KW-1185">Reference proteome</keyword>
<evidence type="ECO:0000313" key="6">
    <source>
        <dbReference type="Proteomes" id="UP000094869"/>
    </source>
</evidence>
<organism evidence="1 4">
    <name type="scientific">Eisenbergiella tayi</name>
    <dbReference type="NCBI Taxonomy" id="1432052"/>
    <lineage>
        <taxon>Bacteria</taxon>
        <taxon>Bacillati</taxon>
        <taxon>Bacillota</taxon>
        <taxon>Clostridia</taxon>
        <taxon>Lachnospirales</taxon>
        <taxon>Lachnospiraceae</taxon>
        <taxon>Eisenbergiella</taxon>
    </lineage>
</organism>
<dbReference type="EMBL" id="MCGH01000001">
    <property type="protein sequence ID" value="ODM08668.1"/>
    <property type="molecule type" value="Genomic_DNA"/>
</dbReference>
<dbReference type="SUPFAM" id="SSF51182">
    <property type="entry name" value="RmlC-like cupins"/>
    <property type="match status" value="1"/>
</dbReference>
<evidence type="ECO:0008006" key="7">
    <source>
        <dbReference type="Google" id="ProtNLM"/>
    </source>
</evidence>
<protein>
    <recommendedName>
        <fullName evidence="7">Cupin</fullName>
    </recommendedName>
</protein>
<accession>A0A1E3AIV5</accession>
<evidence type="ECO:0000313" key="4">
    <source>
        <dbReference type="Proteomes" id="UP000094067"/>
    </source>
</evidence>
<proteinExistence type="predicted"/>
<dbReference type="EMBL" id="MEHD01000034">
    <property type="protein sequence ID" value="ODR50762.1"/>
    <property type="molecule type" value="Genomic_DNA"/>
</dbReference>
<reference evidence="2 5" key="3">
    <citation type="submission" date="2016-08" db="EMBL/GenBank/DDBJ databases">
        <authorList>
            <person name="Seilhamer J.J."/>
        </authorList>
    </citation>
    <scope>NUCLEOTIDE SEQUENCE [LARGE SCALE GENOMIC DNA]</scope>
    <source>
        <strain evidence="2 5">NML150140-1</strain>
    </source>
</reference>
<dbReference type="Proteomes" id="UP000094869">
    <property type="component" value="Unassembled WGS sequence"/>
</dbReference>
<sequence>MKELQIYEIKKPGFHQAVIFESWKVSVFNSAPIWKEENISYLQKHIFSDEVFVLLYGECILLLSGEEEPGNIYGVKLEKGKVYNVPKGMWHSHVLGDNTKILVVENQDTVPENSPKIPFPCRLELKTLEYRDR</sequence>
<dbReference type="AlphaFoldDB" id="A0A1E3AIV5"/>
<dbReference type="InterPro" id="IPR014710">
    <property type="entry name" value="RmlC-like_jellyroll"/>
</dbReference>
<reference evidence="1 4" key="1">
    <citation type="submission" date="2016-07" db="EMBL/GenBank/DDBJ databases">
        <title>Characterization of isolates of Eisenbergiella tayi derived from blood cultures, using whole genome sequencing.</title>
        <authorList>
            <person name="Burdz T."/>
            <person name="Wiebe D."/>
            <person name="Huynh C."/>
            <person name="Bernard K."/>
        </authorList>
    </citation>
    <scope>NUCLEOTIDE SEQUENCE [LARGE SCALE GENOMIC DNA]</scope>
    <source>
        <strain evidence="1 4">NML 110608</strain>
    </source>
</reference>
<dbReference type="InterPro" id="IPR011051">
    <property type="entry name" value="RmlC_Cupin_sf"/>
</dbReference>
<evidence type="ECO:0000313" key="2">
    <source>
        <dbReference type="EMBL" id="ODR43236.1"/>
    </source>
</evidence>
<dbReference type="Gene3D" id="2.60.120.10">
    <property type="entry name" value="Jelly Rolls"/>
    <property type="match status" value="1"/>
</dbReference>
<dbReference type="RefSeq" id="WP_044969981.1">
    <property type="nucleotide sequence ID" value="NZ_DBFYTW010000307.1"/>
</dbReference>
<dbReference type="Proteomes" id="UP000094067">
    <property type="component" value="Unassembled WGS sequence"/>
</dbReference>
<dbReference type="OrthoDB" id="9798066at2"/>
<reference evidence="3 6" key="2">
    <citation type="submission" date="2016-08" db="EMBL/GenBank/DDBJ databases">
        <title>Characterization of Isolates of Eisenbergiella tayi Derived from Blood Cultures, Using Whole Genome Sequencing.</title>
        <authorList>
            <person name="Bernier A.-M."/>
            <person name="Burdz T."/>
            <person name="Wiebe D."/>
            <person name="Bernard K."/>
        </authorList>
    </citation>
    <scope>NUCLEOTIDE SEQUENCE [LARGE SCALE GENOMIC DNA]</scope>
    <source>
        <strain evidence="3 6">NML120146</strain>
    </source>
</reference>
<gene>
    <name evidence="2" type="ORF">BEI59_30550</name>
    <name evidence="1" type="ORF">BEI61_00297</name>
    <name evidence="3" type="ORF">BEI63_21330</name>
</gene>
<dbReference type="CDD" id="cd02208">
    <property type="entry name" value="cupin_RmlC-like"/>
    <property type="match status" value="1"/>
</dbReference>
<name>A0A1E3AIV5_9FIRM</name>
<dbReference type="EMBL" id="MEHA01000035">
    <property type="protein sequence ID" value="ODR43236.1"/>
    <property type="molecule type" value="Genomic_DNA"/>
</dbReference>
<dbReference type="Proteomes" id="UP000094271">
    <property type="component" value="Unassembled WGS sequence"/>
</dbReference>